<evidence type="ECO:0000256" key="5">
    <source>
        <dbReference type="ARBA" id="ARBA00023136"/>
    </source>
</evidence>
<evidence type="ECO:0000313" key="10">
    <source>
        <dbReference type="Proteomes" id="UP001440612"/>
    </source>
</evidence>
<evidence type="ECO:0000259" key="8">
    <source>
        <dbReference type="Pfam" id="PF01618"/>
    </source>
</evidence>
<evidence type="ECO:0000256" key="4">
    <source>
        <dbReference type="ARBA" id="ARBA00022989"/>
    </source>
</evidence>
<keyword evidence="6" id="KW-0653">Protein transport</keyword>
<evidence type="ECO:0000256" key="6">
    <source>
        <dbReference type="RuleBase" id="RU004057"/>
    </source>
</evidence>
<keyword evidence="5 7" id="KW-0472">Membrane</keyword>
<accession>A0ABZ2V2R1</accession>
<evidence type="ECO:0000256" key="7">
    <source>
        <dbReference type="SAM" id="Phobius"/>
    </source>
</evidence>
<evidence type="ECO:0000256" key="2">
    <source>
        <dbReference type="ARBA" id="ARBA00022475"/>
    </source>
</evidence>
<organism evidence="9 10">
    <name type="scientific">Yoonia phaeophyticola</name>
    <dbReference type="NCBI Taxonomy" id="3137369"/>
    <lineage>
        <taxon>Bacteria</taxon>
        <taxon>Pseudomonadati</taxon>
        <taxon>Pseudomonadota</taxon>
        <taxon>Alphaproteobacteria</taxon>
        <taxon>Rhodobacterales</taxon>
        <taxon>Paracoccaceae</taxon>
        <taxon>Yoonia</taxon>
    </lineage>
</organism>
<dbReference type="Proteomes" id="UP001440612">
    <property type="component" value="Chromosome"/>
</dbReference>
<name>A0ABZ2V2R1_9RHOB</name>
<keyword evidence="2" id="KW-1003">Cell membrane</keyword>
<evidence type="ECO:0000313" key="9">
    <source>
        <dbReference type="EMBL" id="WZC47570.1"/>
    </source>
</evidence>
<dbReference type="InterPro" id="IPR002898">
    <property type="entry name" value="MotA_ExbB_proton_chnl"/>
</dbReference>
<gene>
    <name evidence="9" type="ORF">AABB29_11610</name>
</gene>
<keyword evidence="6" id="KW-0813">Transport</keyword>
<dbReference type="Pfam" id="PF01618">
    <property type="entry name" value="MotA_ExbB"/>
    <property type="match status" value="1"/>
</dbReference>
<dbReference type="PANTHER" id="PTHR30625:SF17">
    <property type="entry name" value="TOLQ-RELATED"/>
    <property type="match status" value="1"/>
</dbReference>
<sequence length="221" mass="23326">MNIFATLSERLSAILDIGGPVVLVLLALSVVSVGMIIFKLVQFAANGVGRRAKFTQGLDAWDNRDLAGAKAALRASKNGRAHIISAALDQIGSNANAHDRVEAELSAEFDRLERGFRVLDSIAQIAPLLGLFGTVLGMIDAFRALQAAGTAVDPSLLAGGIWVALLTTAVGLAVAMPTQIMLTWLESRVDRERSLAVMALERAFCPLGGETAQSRPIAHAV</sequence>
<dbReference type="InterPro" id="IPR050790">
    <property type="entry name" value="ExbB/TolQ_transport"/>
</dbReference>
<keyword evidence="4 7" id="KW-1133">Transmembrane helix</keyword>
<dbReference type="EMBL" id="CP150951">
    <property type="protein sequence ID" value="WZC47570.1"/>
    <property type="molecule type" value="Genomic_DNA"/>
</dbReference>
<feature type="transmembrane region" description="Helical" evidence="7">
    <location>
        <begin position="159"/>
        <end position="185"/>
    </location>
</feature>
<comment type="similarity">
    <text evidence="6">Belongs to the exbB/tolQ family.</text>
</comment>
<feature type="transmembrane region" description="Helical" evidence="7">
    <location>
        <begin position="118"/>
        <end position="139"/>
    </location>
</feature>
<feature type="domain" description="MotA/TolQ/ExbB proton channel" evidence="8">
    <location>
        <begin position="79"/>
        <end position="193"/>
    </location>
</feature>
<keyword evidence="10" id="KW-1185">Reference proteome</keyword>
<feature type="transmembrane region" description="Helical" evidence="7">
    <location>
        <begin position="20"/>
        <end position="41"/>
    </location>
</feature>
<comment type="subcellular location">
    <subcellularLocation>
        <location evidence="1">Cell membrane</location>
        <topology evidence="1">Multi-pass membrane protein</topology>
    </subcellularLocation>
    <subcellularLocation>
        <location evidence="6">Membrane</location>
        <topology evidence="6">Multi-pass membrane protein</topology>
    </subcellularLocation>
</comment>
<evidence type="ECO:0000256" key="1">
    <source>
        <dbReference type="ARBA" id="ARBA00004651"/>
    </source>
</evidence>
<dbReference type="PANTHER" id="PTHR30625">
    <property type="entry name" value="PROTEIN TOLQ"/>
    <property type="match status" value="1"/>
</dbReference>
<dbReference type="RefSeq" id="WP_341365690.1">
    <property type="nucleotide sequence ID" value="NZ_CP150951.2"/>
</dbReference>
<reference evidence="10" key="1">
    <citation type="submission" date="2024-04" db="EMBL/GenBank/DDBJ databases">
        <title>Phylogenomic analyses of a clade within the roseobacter group suggest taxonomic reassignments of species of the genera Aestuariivita, Citreicella, Loktanella, Nautella, Pelagibaca, Ruegeria, Thalassobius, Thiobacimonas and Tropicibacter, and the proposal o.</title>
        <authorList>
            <person name="Jeon C.O."/>
        </authorList>
    </citation>
    <scope>NUCLEOTIDE SEQUENCE [LARGE SCALE GENOMIC DNA]</scope>
    <source>
        <strain evidence="10">BS5-3</strain>
    </source>
</reference>
<protein>
    <submittedName>
        <fullName evidence="9">MotA/TolQ/ExbB proton channel family protein</fullName>
    </submittedName>
</protein>
<evidence type="ECO:0000256" key="3">
    <source>
        <dbReference type="ARBA" id="ARBA00022692"/>
    </source>
</evidence>
<keyword evidence="3 7" id="KW-0812">Transmembrane</keyword>
<proteinExistence type="inferred from homology"/>